<evidence type="ECO:0000259" key="19">
    <source>
        <dbReference type="Pfam" id="PF00694"/>
    </source>
</evidence>
<comment type="subcellular location">
    <subcellularLocation>
        <location evidence="2 17">Mitochondrion</location>
    </subcellularLocation>
</comment>
<dbReference type="GO" id="GO:0046872">
    <property type="term" value="F:metal ion binding"/>
    <property type="evidence" value="ECO:0007669"/>
    <property type="project" value="UniProtKB-UniRule"/>
</dbReference>
<dbReference type="GO" id="GO:0004409">
    <property type="term" value="F:homoaconitate hydratase activity"/>
    <property type="evidence" value="ECO:0007669"/>
    <property type="project" value="UniProtKB-UniRule"/>
</dbReference>
<evidence type="ECO:0000256" key="3">
    <source>
        <dbReference type="ARBA" id="ARBA00005106"/>
    </source>
</evidence>
<dbReference type="SUPFAM" id="SSF53732">
    <property type="entry name" value="Aconitase iron-sulfur domain"/>
    <property type="match status" value="1"/>
</dbReference>
<feature type="domain" description="Aconitase A/isopropylmalate dehydratase small subunit swivel" evidence="19">
    <location>
        <begin position="591"/>
        <end position="646"/>
    </location>
</feature>
<dbReference type="InterPro" id="IPR015928">
    <property type="entry name" value="Aconitase/3IPM_dehydase_swvl"/>
</dbReference>
<dbReference type="InterPro" id="IPR050067">
    <property type="entry name" value="IPM_dehydratase_rel_enz"/>
</dbReference>
<dbReference type="Proteomes" id="UP000256964">
    <property type="component" value="Unassembled WGS sequence"/>
</dbReference>
<comment type="function">
    <text evidence="1 17">Catalyzes the reversible hydration of cis-homoaconitate to (2R,3S)-homoisocitrate, a step in the alpha-aminoadipate pathway for lysine biosynthesis.</text>
</comment>
<keyword evidence="8 17" id="KW-0479">Metal-binding</keyword>
<dbReference type="AlphaFoldDB" id="A0A371DAZ6"/>
<evidence type="ECO:0000256" key="9">
    <source>
        <dbReference type="ARBA" id="ARBA00022946"/>
    </source>
</evidence>
<sequence>MGIQTTWRRGLKALVVARGYATVAASPRVPQTVIEKVVQRYAVDWPAGKSVRAGDYVMIRPEHVMTHDNTGPVISKFKSIGATRIHNPKQLVFTLDHDVQNKSPKNLAKYASIEAFARQHGIDFYPAGRGIGHQVLVEEGYAFPHTLTVASDSHSNMYGGIGCVGTPIVRTDAAALWATGKTWWQVPRMIKVELKGKLPPGVTGKDVIVALCGYFNKDEVLNGAIEFTGDGVTALSVDDRLTIANMTTEWGALAGVFPVDEVTLDWYERALKRLELRTFSSPGLASSNPAPPEHPRINRTRLDALRATNLRSDPDASYASHLVLDLSTLVPHVSGPNSVKVSTPLPVLEWKRIPIQKAYLLSCTNARASDIAAAAAVIKGHKVAPGVEFYVAAASSEVQLDAEKRGDWETLVLAGAKPLPAGCGPCIGLGVGLLEDGQVGISATNRNYKGRMGSPNAQAYLASPAVVAASAIKGFIAGPESLDPAILPPAGAPTFSLITPAQDKASSSESAAADEPVLEGFPATFAGPLLFAPQDNLNTDALYPGKYTYQDDITLERQAEVVMENYDPTFAGLVASIRKEQQQSSDPSVKQGVVLVSGYNFGTGSSREQAATALKSAGVPLVIAGSFGDIFKRNAINNGLVCIESPELVADLTAEYAKDGKRGAGGKDGELTVNKGHSVDVKVVEGRVEVRWPSGETRTYTVGRVGASVQELWVCGGLEGYVLKSIKEQTA</sequence>
<dbReference type="OrthoDB" id="10262323at2759"/>
<dbReference type="Gene3D" id="3.20.19.10">
    <property type="entry name" value="Aconitase, domain 4"/>
    <property type="match status" value="1"/>
</dbReference>
<dbReference type="Pfam" id="PF00330">
    <property type="entry name" value="Aconitase"/>
    <property type="match status" value="1"/>
</dbReference>
<evidence type="ECO:0000256" key="13">
    <source>
        <dbReference type="ARBA" id="ARBA00023154"/>
    </source>
</evidence>
<evidence type="ECO:0000256" key="4">
    <source>
        <dbReference type="ARBA" id="ARBA00007185"/>
    </source>
</evidence>
<proteinExistence type="inferred from homology"/>
<gene>
    <name evidence="20" type="ORF">OH76DRAFT_1381785</name>
</gene>
<dbReference type="SUPFAM" id="SSF52016">
    <property type="entry name" value="LeuD/IlvD-like"/>
    <property type="match status" value="1"/>
</dbReference>
<comment type="pathway">
    <text evidence="3 17">Amino-acid biosynthesis; L-lysine biosynthesis via AAA pathway; L-alpha-aminoadipate from 2-oxoglutarate: step 3/5.</text>
</comment>
<evidence type="ECO:0000256" key="2">
    <source>
        <dbReference type="ARBA" id="ARBA00004173"/>
    </source>
</evidence>
<dbReference type="EMBL" id="KZ857403">
    <property type="protein sequence ID" value="RDX49715.1"/>
    <property type="molecule type" value="Genomic_DNA"/>
</dbReference>
<dbReference type="GO" id="GO:0019878">
    <property type="term" value="P:lysine biosynthetic process via aminoadipic acid"/>
    <property type="evidence" value="ECO:0007669"/>
    <property type="project" value="UniProtKB-UniRule"/>
</dbReference>
<comment type="catalytic activity">
    <reaction evidence="15 17">
        <text>(2R,3S)-homoisocitrate = cis-homoaconitate + H2O</text>
        <dbReference type="Rhea" id="RHEA:15485"/>
        <dbReference type="ChEBI" id="CHEBI:15377"/>
        <dbReference type="ChEBI" id="CHEBI:15404"/>
        <dbReference type="ChEBI" id="CHEBI:58174"/>
        <dbReference type="EC" id="4.2.1.36"/>
    </reaction>
</comment>
<evidence type="ECO:0000256" key="7">
    <source>
        <dbReference type="ARBA" id="ARBA00022605"/>
    </source>
</evidence>
<comment type="cofactor">
    <cofactor evidence="17">
        <name>[4Fe-4S] cluster</name>
        <dbReference type="ChEBI" id="CHEBI:49883"/>
    </cofactor>
    <text evidence="17">Binds 1 [4Fe-4S] cluster per subunit.</text>
</comment>
<dbReference type="GO" id="GO:0005739">
    <property type="term" value="C:mitochondrion"/>
    <property type="evidence" value="ECO:0007669"/>
    <property type="project" value="UniProtKB-SubCell"/>
</dbReference>
<keyword evidence="11 17" id="KW-0411">Iron-sulfur</keyword>
<evidence type="ECO:0000256" key="11">
    <source>
        <dbReference type="ARBA" id="ARBA00023014"/>
    </source>
</evidence>
<protein>
    <recommendedName>
        <fullName evidence="6 17">Homoaconitase, mitochondrial</fullName>
        <ecNumber evidence="5 17">4.2.1.36</ecNumber>
    </recommendedName>
    <alternativeName>
        <fullName evidence="16 17">Homoaconitate hydratase</fullName>
    </alternativeName>
</protein>
<keyword evidence="10 17" id="KW-0408">Iron</keyword>
<reference evidence="20 21" key="1">
    <citation type="journal article" date="2018" name="Biotechnol. Biofuels">
        <title>Integrative visual omics of the white-rot fungus Polyporus brumalis exposes the biotechnological potential of its oxidative enzymes for delignifying raw plant biomass.</title>
        <authorList>
            <person name="Miyauchi S."/>
            <person name="Rancon A."/>
            <person name="Drula E."/>
            <person name="Hage H."/>
            <person name="Chaduli D."/>
            <person name="Favel A."/>
            <person name="Grisel S."/>
            <person name="Henrissat B."/>
            <person name="Herpoel-Gimbert I."/>
            <person name="Ruiz-Duenas F.J."/>
            <person name="Chevret D."/>
            <person name="Hainaut M."/>
            <person name="Lin J."/>
            <person name="Wang M."/>
            <person name="Pangilinan J."/>
            <person name="Lipzen A."/>
            <person name="Lesage-Meessen L."/>
            <person name="Navarro D."/>
            <person name="Riley R."/>
            <person name="Grigoriev I.V."/>
            <person name="Zhou S."/>
            <person name="Raouche S."/>
            <person name="Rosso M.N."/>
        </authorList>
    </citation>
    <scope>NUCLEOTIDE SEQUENCE [LARGE SCALE GENOMIC DNA]</scope>
    <source>
        <strain evidence="20 21">BRFM 1820</strain>
    </source>
</reference>
<evidence type="ECO:0000256" key="17">
    <source>
        <dbReference type="RuleBase" id="RU362038"/>
    </source>
</evidence>
<evidence type="ECO:0000256" key="5">
    <source>
        <dbReference type="ARBA" id="ARBA00012022"/>
    </source>
</evidence>
<dbReference type="NCBIfam" id="TIGR00139">
    <property type="entry name" value="h_aconitase"/>
    <property type="match status" value="1"/>
</dbReference>
<dbReference type="InterPro" id="IPR015931">
    <property type="entry name" value="Acnase/IPM_dHydase_lsu_aba_1/3"/>
</dbReference>
<keyword evidence="12 17" id="KW-0496">Mitochondrion</keyword>
<evidence type="ECO:0000259" key="18">
    <source>
        <dbReference type="Pfam" id="PF00330"/>
    </source>
</evidence>
<dbReference type="STRING" id="139420.A0A371DAZ6"/>
<evidence type="ECO:0000256" key="8">
    <source>
        <dbReference type="ARBA" id="ARBA00022723"/>
    </source>
</evidence>
<name>A0A371DAZ6_9APHY</name>
<feature type="domain" description="Aconitase/3-isopropylmalate dehydratase large subunit alpha/beta/alpha" evidence="18">
    <location>
        <begin position="52"/>
        <end position="474"/>
    </location>
</feature>
<evidence type="ECO:0000256" key="12">
    <source>
        <dbReference type="ARBA" id="ARBA00023128"/>
    </source>
</evidence>
<dbReference type="InterPro" id="IPR036008">
    <property type="entry name" value="Aconitase_4Fe-4S_dom"/>
</dbReference>
<evidence type="ECO:0000313" key="20">
    <source>
        <dbReference type="EMBL" id="RDX49715.1"/>
    </source>
</evidence>
<dbReference type="InterPro" id="IPR001030">
    <property type="entry name" value="Acoase/IPM_deHydtase_lsu_aba"/>
</dbReference>
<dbReference type="Gene3D" id="3.30.499.10">
    <property type="entry name" value="Aconitase, domain 3"/>
    <property type="match status" value="2"/>
</dbReference>
<organism evidence="20 21">
    <name type="scientific">Lentinus brumalis</name>
    <dbReference type="NCBI Taxonomy" id="2498619"/>
    <lineage>
        <taxon>Eukaryota</taxon>
        <taxon>Fungi</taxon>
        <taxon>Dikarya</taxon>
        <taxon>Basidiomycota</taxon>
        <taxon>Agaricomycotina</taxon>
        <taxon>Agaricomycetes</taxon>
        <taxon>Polyporales</taxon>
        <taxon>Polyporaceae</taxon>
        <taxon>Lentinus</taxon>
    </lineage>
</organism>
<dbReference type="PRINTS" id="PR00415">
    <property type="entry name" value="ACONITASE"/>
</dbReference>
<evidence type="ECO:0000256" key="1">
    <source>
        <dbReference type="ARBA" id="ARBA00003422"/>
    </source>
</evidence>
<keyword evidence="21" id="KW-1185">Reference proteome</keyword>
<evidence type="ECO:0000256" key="15">
    <source>
        <dbReference type="ARBA" id="ARBA00029338"/>
    </source>
</evidence>
<evidence type="ECO:0000256" key="6">
    <source>
        <dbReference type="ARBA" id="ARBA00021560"/>
    </source>
</evidence>
<dbReference type="InterPro" id="IPR018136">
    <property type="entry name" value="Aconitase_4Fe-4S_BS"/>
</dbReference>
<dbReference type="EC" id="4.2.1.36" evidence="5 17"/>
<evidence type="ECO:0000256" key="10">
    <source>
        <dbReference type="ARBA" id="ARBA00023004"/>
    </source>
</evidence>
<evidence type="ECO:0000256" key="14">
    <source>
        <dbReference type="ARBA" id="ARBA00023239"/>
    </source>
</evidence>
<evidence type="ECO:0000256" key="16">
    <source>
        <dbReference type="ARBA" id="ARBA00032706"/>
    </source>
</evidence>
<keyword evidence="7 17" id="KW-0028">Amino-acid biosynthesis</keyword>
<dbReference type="InterPro" id="IPR004418">
    <property type="entry name" value="Homoaconitase_mito"/>
</dbReference>
<keyword evidence="14 17" id="KW-0456">Lyase</keyword>
<accession>A0A371DAZ6</accession>
<comment type="similarity">
    <text evidence="4 17">Belongs to the aconitase/IPM isomerase family.</text>
</comment>
<dbReference type="PANTHER" id="PTHR43822">
    <property type="entry name" value="HOMOACONITASE, MITOCHONDRIAL-RELATED"/>
    <property type="match status" value="1"/>
</dbReference>
<dbReference type="Pfam" id="PF00694">
    <property type="entry name" value="Aconitase_C"/>
    <property type="match status" value="1"/>
</dbReference>
<dbReference type="PROSITE" id="PS01244">
    <property type="entry name" value="ACONITASE_2"/>
    <property type="match status" value="1"/>
</dbReference>
<dbReference type="GO" id="GO:0051539">
    <property type="term" value="F:4 iron, 4 sulfur cluster binding"/>
    <property type="evidence" value="ECO:0007669"/>
    <property type="project" value="UniProtKB-UniRule"/>
</dbReference>
<keyword evidence="13 17" id="KW-0457">Lysine biosynthesis</keyword>
<dbReference type="InterPro" id="IPR000573">
    <property type="entry name" value="AconitaseA/IPMdHydase_ssu_swvl"/>
</dbReference>
<keyword evidence="9 17" id="KW-0809">Transit peptide</keyword>
<dbReference type="PANTHER" id="PTHR43822:SF2">
    <property type="entry name" value="HOMOACONITASE, MITOCHONDRIAL"/>
    <property type="match status" value="1"/>
</dbReference>
<evidence type="ECO:0000313" key="21">
    <source>
        <dbReference type="Proteomes" id="UP000256964"/>
    </source>
</evidence>
<dbReference type="UniPathway" id="UPA00033">
    <property type="reaction ID" value="UER01027"/>
</dbReference>